<organism evidence="5 6">
    <name type="scientific">Modicella reniformis</name>
    <dbReference type="NCBI Taxonomy" id="1440133"/>
    <lineage>
        <taxon>Eukaryota</taxon>
        <taxon>Fungi</taxon>
        <taxon>Fungi incertae sedis</taxon>
        <taxon>Mucoromycota</taxon>
        <taxon>Mortierellomycotina</taxon>
        <taxon>Mortierellomycetes</taxon>
        <taxon>Mortierellales</taxon>
        <taxon>Mortierellaceae</taxon>
        <taxon>Modicella</taxon>
    </lineage>
</organism>
<dbReference type="Pfam" id="PF00501">
    <property type="entry name" value="AMP-binding"/>
    <property type="match status" value="1"/>
</dbReference>
<reference evidence="5" key="1">
    <citation type="journal article" date="2020" name="Fungal Divers.">
        <title>Resolving the Mortierellaceae phylogeny through synthesis of multi-gene phylogenetics and phylogenomics.</title>
        <authorList>
            <person name="Vandepol N."/>
            <person name="Liber J."/>
            <person name="Desiro A."/>
            <person name="Na H."/>
            <person name="Kennedy M."/>
            <person name="Barry K."/>
            <person name="Grigoriev I.V."/>
            <person name="Miller A.N."/>
            <person name="O'Donnell K."/>
            <person name="Stajich J.E."/>
            <person name="Bonito G."/>
        </authorList>
    </citation>
    <scope>NUCLEOTIDE SEQUENCE</scope>
    <source>
        <strain evidence="5">MES-2147</strain>
    </source>
</reference>
<dbReference type="PANTHER" id="PTHR43201:SF30">
    <property type="entry name" value="AMP-DEPENDENT SYNTHETASE_LIGASE DOMAIN-CONTAINING PROTEIN"/>
    <property type="match status" value="1"/>
</dbReference>
<dbReference type="InterPro" id="IPR025110">
    <property type="entry name" value="AMP-bd_C"/>
</dbReference>
<dbReference type="OrthoDB" id="10253115at2759"/>
<dbReference type="InterPro" id="IPR045851">
    <property type="entry name" value="AMP-bd_C_sf"/>
</dbReference>
<proteinExistence type="inferred from homology"/>
<keyword evidence="2 5" id="KW-0436">Ligase</keyword>
<evidence type="ECO:0000259" key="3">
    <source>
        <dbReference type="Pfam" id="PF00501"/>
    </source>
</evidence>
<evidence type="ECO:0000256" key="2">
    <source>
        <dbReference type="ARBA" id="ARBA00022598"/>
    </source>
</evidence>
<dbReference type="GO" id="GO:0031956">
    <property type="term" value="F:medium-chain fatty acid-CoA ligase activity"/>
    <property type="evidence" value="ECO:0007669"/>
    <property type="project" value="TreeGrafter"/>
</dbReference>
<dbReference type="AlphaFoldDB" id="A0A9P6JEF2"/>
<comment type="similarity">
    <text evidence="1">Belongs to the ATP-dependent AMP-binding enzyme family.</text>
</comment>
<comment type="caution">
    <text evidence="5">The sequence shown here is derived from an EMBL/GenBank/DDBJ whole genome shotgun (WGS) entry which is preliminary data.</text>
</comment>
<protein>
    <submittedName>
        <fullName evidence="5">Fatty-acid-CoA ligase</fullName>
    </submittedName>
</protein>
<accession>A0A9P6JEF2</accession>
<dbReference type="Gene3D" id="3.30.300.30">
    <property type="match status" value="1"/>
</dbReference>
<name>A0A9P6JEF2_9FUNG</name>
<dbReference type="InterPro" id="IPR000873">
    <property type="entry name" value="AMP-dep_synth/lig_dom"/>
</dbReference>
<dbReference type="Proteomes" id="UP000749646">
    <property type="component" value="Unassembled WGS sequence"/>
</dbReference>
<feature type="domain" description="AMP-dependent synthetase/ligase" evidence="3">
    <location>
        <begin position="5"/>
        <end position="73"/>
    </location>
</feature>
<dbReference type="FunFam" id="3.30.300.30:FF:000008">
    <property type="entry name" value="2,3-dihydroxybenzoate-AMP ligase"/>
    <property type="match status" value="1"/>
</dbReference>
<dbReference type="EMBL" id="JAAAHW010005500">
    <property type="protein sequence ID" value="KAF9968269.1"/>
    <property type="molecule type" value="Genomic_DNA"/>
</dbReference>
<dbReference type="Gene3D" id="3.40.50.12780">
    <property type="entry name" value="N-terminal domain of ligase-like"/>
    <property type="match status" value="1"/>
</dbReference>
<gene>
    <name evidence="5" type="primary">FADD35_2</name>
    <name evidence="5" type="ORF">BGZ65_012741</name>
</gene>
<evidence type="ECO:0000313" key="5">
    <source>
        <dbReference type="EMBL" id="KAF9968269.1"/>
    </source>
</evidence>
<dbReference type="PANTHER" id="PTHR43201">
    <property type="entry name" value="ACYL-COA SYNTHETASE"/>
    <property type="match status" value="1"/>
</dbReference>
<dbReference type="SUPFAM" id="SSF56801">
    <property type="entry name" value="Acetyl-CoA synthetase-like"/>
    <property type="match status" value="1"/>
</dbReference>
<dbReference type="InterPro" id="IPR042099">
    <property type="entry name" value="ANL_N_sf"/>
</dbReference>
<evidence type="ECO:0000259" key="4">
    <source>
        <dbReference type="Pfam" id="PF13193"/>
    </source>
</evidence>
<evidence type="ECO:0000256" key="1">
    <source>
        <dbReference type="ARBA" id="ARBA00006432"/>
    </source>
</evidence>
<feature type="domain" description="AMP-binding enzyme C-terminal" evidence="4">
    <location>
        <begin position="127"/>
        <end position="204"/>
    </location>
</feature>
<sequence length="221" mass="24797">MNLHEIIICYGMTETSPVSFTTFTDDALQDRCTTVGRIIPHMEAKVICPETGVTLPVNTSGELCTRGYAVMEGGYWKSKAQTDEAIDAEGWMHSGDTGTIDERGFCRINGRIKDMVVRGGEKIHPVEVENCLFQMDGIHTVSVIGVPDKRFGEQVCAWVSTKNGYQISLEDIQRFCQDKIAHYKVPRYLVIVDQGDFPKTTSGKIQKNVLRERSKTMLRLT</sequence>
<dbReference type="Pfam" id="PF13193">
    <property type="entry name" value="AMP-binding_C"/>
    <property type="match status" value="1"/>
</dbReference>
<dbReference type="GO" id="GO:0006631">
    <property type="term" value="P:fatty acid metabolic process"/>
    <property type="evidence" value="ECO:0007669"/>
    <property type="project" value="TreeGrafter"/>
</dbReference>
<evidence type="ECO:0000313" key="6">
    <source>
        <dbReference type="Proteomes" id="UP000749646"/>
    </source>
</evidence>
<keyword evidence="6" id="KW-1185">Reference proteome</keyword>